<feature type="domain" description="ABC transmembrane type-1" evidence="12">
    <location>
        <begin position="205"/>
        <end position="424"/>
    </location>
</feature>
<evidence type="ECO:0000256" key="4">
    <source>
        <dbReference type="ARBA" id="ARBA00022475"/>
    </source>
</evidence>
<keyword evidence="3 9" id="KW-0813">Transport</keyword>
<feature type="transmembrane region" description="Helical" evidence="9">
    <location>
        <begin position="140"/>
        <end position="166"/>
    </location>
</feature>
<evidence type="ECO:0000256" key="11">
    <source>
        <dbReference type="SAM" id="MobiDB-lite"/>
    </source>
</evidence>
<evidence type="ECO:0000256" key="9">
    <source>
        <dbReference type="RuleBase" id="RU363032"/>
    </source>
</evidence>
<evidence type="ECO:0000256" key="1">
    <source>
        <dbReference type="ARBA" id="ARBA00004651"/>
    </source>
</evidence>
<comment type="function">
    <text evidence="10">Part of the ABC transporter complex MalEFGK involved in maltose/maltodextrin import. Probably responsible for the translocation of the substrate across the membrane.</text>
</comment>
<accession>A0ABM9CL14</accession>
<evidence type="ECO:0000313" key="14">
    <source>
        <dbReference type="Proteomes" id="UP000838686"/>
    </source>
</evidence>
<dbReference type="PROSITE" id="PS50928">
    <property type="entry name" value="ABC_TM1"/>
    <property type="match status" value="1"/>
</dbReference>
<comment type="caution">
    <text evidence="13">The sequence shown here is derived from an EMBL/GenBank/DDBJ whole genome shotgun (WGS) entry which is preliminary data.</text>
</comment>
<evidence type="ECO:0000256" key="5">
    <source>
        <dbReference type="ARBA" id="ARBA00022597"/>
    </source>
</evidence>
<evidence type="ECO:0000256" key="7">
    <source>
        <dbReference type="ARBA" id="ARBA00022989"/>
    </source>
</evidence>
<dbReference type="SUPFAM" id="SSF161098">
    <property type="entry name" value="MetI-like"/>
    <property type="match status" value="1"/>
</dbReference>
<dbReference type="Pfam" id="PF00528">
    <property type="entry name" value="BPD_transp_1"/>
    <property type="match status" value="1"/>
</dbReference>
<dbReference type="Proteomes" id="UP000838686">
    <property type="component" value="Unassembled WGS sequence"/>
</dbReference>
<reference evidence="13" key="1">
    <citation type="submission" date="2022-01" db="EMBL/GenBank/DDBJ databases">
        <authorList>
            <person name="Criscuolo A."/>
        </authorList>
    </citation>
    <scope>NUCLEOTIDE SEQUENCE</scope>
    <source>
        <strain evidence="13">CIP111893</strain>
    </source>
</reference>
<comment type="subcellular location">
    <subcellularLocation>
        <location evidence="1 9">Cell membrane</location>
        <topology evidence="1 9">Multi-pass membrane protein</topology>
    </subcellularLocation>
</comment>
<dbReference type="InterPro" id="IPR035906">
    <property type="entry name" value="MetI-like_sf"/>
</dbReference>
<dbReference type="Gene3D" id="1.10.3720.10">
    <property type="entry name" value="MetI-like"/>
    <property type="match status" value="1"/>
</dbReference>
<keyword evidence="8 9" id="KW-0472">Membrane</keyword>
<name>A0ABM9CL14_9BACL</name>
<evidence type="ECO:0000256" key="3">
    <source>
        <dbReference type="ARBA" id="ARBA00022448"/>
    </source>
</evidence>
<dbReference type="SUPFAM" id="SSF160964">
    <property type="entry name" value="MalF N-terminal region-like"/>
    <property type="match status" value="1"/>
</dbReference>
<dbReference type="InterPro" id="IPR000515">
    <property type="entry name" value="MetI-like"/>
</dbReference>
<gene>
    <name evidence="13" type="ORF">PAECIP111893_04285</name>
</gene>
<comment type="similarity">
    <text evidence="2 10">Belongs to the binding-protein-dependent transport system permease family. MalFG subfamily.</text>
</comment>
<keyword evidence="6 9" id="KW-0812">Transmembrane</keyword>
<evidence type="ECO:0000259" key="12">
    <source>
        <dbReference type="PROSITE" id="PS50928"/>
    </source>
</evidence>
<feature type="transmembrane region" description="Helical" evidence="9">
    <location>
        <begin position="340"/>
        <end position="360"/>
    </location>
</feature>
<dbReference type="CDD" id="cd06261">
    <property type="entry name" value="TM_PBP2"/>
    <property type="match status" value="1"/>
</dbReference>
<feature type="transmembrane region" description="Helical" evidence="9">
    <location>
        <begin position="209"/>
        <end position="231"/>
    </location>
</feature>
<dbReference type="PANTHER" id="PTHR47314">
    <property type="entry name" value="MALTOSE/MALTODEXTRIN TRANSPORT SYSTEM PERMEASE PROTEIN MALF"/>
    <property type="match status" value="1"/>
</dbReference>
<keyword evidence="7 9" id="KW-1133">Transmembrane helix</keyword>
<evidence type="ECO:0000256" key="6">
    <source>
        <dbReference type="ARBA" id="ARBA00022692"/>
    </source>
</evidence>
<feature type="transmembrane region" description="Helical" evidence="9">
    <location>
        <begin position="46"/>
        <end position="73"/>
    </location>
</feature>
<protein>
    <recommendedName>
        <fullName evidence="10">Maltose/maltodextrin transport system permease protein</fullName>
    </recommendedName>
</protein>
<feature type="region of interest" description="Disordered" evidence="11">
    <location>
        <begin position="1"/>
        <end position="20"/>
    </location>
</feature>
<evidence type="ECO:0000256" key="10">
    <source>
        <dbReference type="RuleBase" id="RU367050"/>
    </source>
</evidence>
<sequence>MEDQNEKGKGAGHSSASRQHSPTTAMLLSIIPGLGQVYNRRYLKGLLLFIVGASFLSVFSEFLNIGYWGIVTLGTLEGVDDSRSLLIRGIISIILTVFALTFYVINLIDARREAVKIQKGWRITTIREGFTTAWNSSFPYVLVTPALFMIIFVLVLPLLFMISLAFTNYNIYNSPPRFLLSWVGFENFINVFSVPIWRETFFSVLSWTIIWTLVATTLQIGLALFLAVIVNDKRVRFKKFIRTFLILPWAVPGFVSILTFAGMFNDQFGAVNNLLLAPFGIHIPWMTDAMWTKVAIIFVEVWLGFAFVFALFTGVLQSVSGDWYEAAEVDGANKWQKFRFITLPHVLFATAPLLIIQYTGNFNNFNLIYLFNQGGPPVRGQSAGSTDIVISWVYKLTFDTMNYNMAAVISIMLGIIVAAFAFIQFRRTRSFKEGGDNR</sequence>
<dbReference type="EMBL" id="CAKMMF010000028">
    <property type="protein sequence ID" value="CAH1217476.1"/>
    <property type="molecule type" value="Genomic_DNA"/>
</dbReference>
<keyword evidence="4 10" id="KW-1003">Cell membrane</keyword>
<evidence type="ECO:0000256" key="8">
    <source>
        <dbReference type="ARBA" id="ARBA00023136"/>
    </source>
</evidence>
<keyword evidence="14" id="KW-1185">Reference proteome</keyword>
<proteinExistence type="inferred from homology"/>
<dbReference type="PANTHER" id="PTHR47314:SF1">
    <property type="entry name" value="MALTOSE_MALTODEXTRIN TRANSPORT SYSTEM PERMEASE PROTEIN MALF"/>
    <property type="match status" value="1"/>
</dbReference>
<evidence type="ECO:0000313" key="13">
    <source>
        <dbReference type="EMBL" id="CAH1217476.1"/>
    </source>
</evidence>
<feature type="transmembrane region" description="Helical" evidence="9">
    <location>
        <begin position="85"/>
        <end position="105"/>
    </location>
</feature>
<evidence type="ECO:0000256" key="2">
    <source>
        <dbReference type="ARBA" id="ARBA00009047"/>
    </source>
</evidence>
<keyword evidence="5 10" id="KW-0762">Sugar transport</keyword>
<feature type="transmembrane region" description="Helical" evidence="9">
    <location>
        <begin position="294"/>
        <end position="319"/>
    </location>
</feature>
<feature type="transmembrane region" description="Helical" evidence="9">
    <location>
        <begin position="403"/>
        <end position="423"/>
    </location>
</feature>
<organism evidence="13 14">
    <name type="scientific">Paenibacillus plantiphilus</name>
    <dbReference type="NCBI Taxonomy" id="2905650"/>
    <lineage>
        <taxon>Bacteria</taxon>
        <taxon>Bacillati</taxon>
        <taxon>Bacillota</taxon>
        <taxon>Bacilli</taxon>
        <taxon>Bacillales</taxon>
        <taxon>Paenibacillaceae</taxon>
        <taxon>Paenibacillus</taxon>
    </lineage>
</organism>
<feature type="transmembrane region" description="Helical" evidence="9">
    <location>
        <begin position="243"/>
        <end position="264"/>
    </location>
</feature>